<dbReference type="Proteomes" id="UP000321764">
    <property type="component" value="Unassembled WGS sequence"/>
</dbReference>
<evidence type="ECO:0000313" key="2">
    <source>
        <dbReference type="Proteomes" id="UP000321764"/>
    </source>
</evidence>
<organism evidence="1 2">
    <name type="scientific">Reinekea thalattae</name>
    <dbReference type="NCBI Taxonomy" id="2593301"/>
    <lineage>
        <taxon>Bacteria</taxon>
        <taxon>Pseudomonadati</taxon>
        <taxon>Pseudomonadota</taxon>
        <taxon>Gammaproteobacteria</taxon>
        <taxon>Oceanospirillales</taxon>
        <taxon>Saccharospirillaceae</taxon>
        <taxon>Reinekea</taxon>
    </lineage>
</organism>
<gene>
    <name evidence="1" type="ORF">FME95_07660</name>
</gene>
<dbReference type="AlphaFoldDB" id="A0A5C8Z8G1"/>
<dbReference type="Gene3D" id="3.40.50.300">
    <property type="entry name" value="P-loop containing nucleotide triphosphate hydrolases"/>
    <property type="match status" value="1"/>
</dbReference>
<dbReference type="Pfam" id="PF13207">
    <property type="entry name" value="AAA_17"/>
    <property type="match status" value="1"/>
</dbReference>
<sequence>MTICFQRWHNMKKIVFIAGIHGVGKTTFCKKIQEDVAIKHYSCSSLIKANSEYIETSKAIDKAERNQLVLIEALNQISDKKLLLDGHFCLIDKSNSVLRLKDSVFESLNLSAVVVLTCDVKTIHSRLKERDGATFDIELLQQLQDAELEMAIRISSKLNIQLIHYHSGEPLKKITAFISTL</sequence>
<protein>
    <submittedName>
        <fullName evidence="1">AAA family ATPase</fullName>
    </submittedName>
</protein>
<comment type="caution">
    <text evidence="1">The sequence shown here is derived from an EMBL/GenBank/DDBJ whole genome shotgun (WGS) entry which is preliminary data.</text>
</comment>
<dbReference type="InterPro" id="IPR027417">
    <property type="entry name" value="P-loop_NTPase"/>
</dbReference>
<proteinExistence type="predicted"/>
<dbReference type="OrthoDB" id="1850524at2"/>
<accession>A0A5C8Z8G1</accession>
<dbReference type="EMBL" id="VKAD01000001">
    <property type="protein sequence ID" value="TXR54405.1"/>
    <property type="molecule type" value="Genomic_DNA"/>
</dbReference>
<evidence type="ECO:0000313" key="1">
    <source>
        <dbReference type="EMBL" id="TXR54405.1"/>
    </source>
</evidence>
<reference evidence="1 2" key="1">
    <citation type="submission" date="2019-07" db="EMBL/GenBank/DDBJ databases">
        <title>Reinekea sp. strain SSH23 genome sequencing and assembly.</title>
        <authorList>
            <person name="Kim I."/>
        </authorList>
    </citation>
    <scope>NUCLEOTIDE SEQUENCE [LARGE SCALE GENOMIC DNA]</scope>
    <source>
        <strain evidence="1 2">SSH23</strain>
    </source>
</reference>
<keyword evidence="2" id="KW-1185">Reference proteome</keyword>
<dbReference type="SUPFAM" id="SSF52540">
    <property type="entry name" value="P-loop containing nucleoside triphosphate hydrolases"/>
    <property type="match status" value="1"/>
</dbReference>
<name>A0A5C8Z8G1_9GAMM</name>